<sequence length="64" mass="7687">MHRSHEICQQETDDKRVTPRVWFNKNTDERQKCVFFAKNALFSYYSSPAQEPEKMCLSYLSHTK</sequence>
<evidence type="ECO:0000313" key="2">
    <source>
        <dbReference type="WBParaSite" id="nRc.2.0.1.t23564-RA"/>
    </source>
</evidence>
<proteinExistence type="predicted"/>
<dbReference type="WBParaSite" id="nRc.2.0.1.t23564-RA">
    <property type="protein sequence ID" value="nRc.2.0.1.t23564-RA"/>
    <property type="gene ID" value="nRc.2.0.1.g23564"/>
</dbReference>
<protein>
    <submittedName>
        <fullName evidence="2">Uncharacterized protein</fullName>
    </submittedName>
</protein>
<reference evidence="2" key="1">
    <citation type="submission" date="2022-11" db="UniProtKB">
        <authorList>
            <consortium name="WormBaseParasite"/>
        </authorList>
    </citation>
    <scope>IDENTIFICATION</scope>
</reference>
<name>A0A915JAQ9_ROMCU</name>
<accession>A0A915JAQ9</accession>
<dbReference type="Proteomes" id="UP000887565">
    <property type="component" value="Unplaced"/>
</dbReference>
<dbReference type="AlphaFoldDB" id="A0A915JAQ9"/>
<evidence type="ECO:0000313" key="1">
    <source>
        <dbReference type="Proteomes" id="UP000887565"/>
    </source>
</evidence>
<keyword evidence="1" id="KW-1185">Reference proteome</keyword>
<organism evidence="1 2">
    <name type="scientific">Romanomermis culicivorax</name>
    <name type="common">Nematode worm</name>
    <dbReference type="NCBI Taxonomy" id="13658"/>
    <lineage>
        <taxon>Eukaryota</taxon>
        <taxon>Metazoa</taxon>
        <taxon>Ecdysozoa</taxon>
        <taxon>Nematoda</taxon>
        <taxon>Enoplea</taxon>
        <taxon>Dorylaimia</taxon>
        <taxon>Mermithida</taxon>
        <taxon>Mermithoidea</taxon>
        <taxon>Mermithidae</taxon>
        <taxon>Romanomermis</taxon>
    </lineage>
</organism>